<dbReference type="InterPro" id="IPR024212">
    <property type="entry name" value="DUF3837"/>
</dbReference>
<name>A0A0M6WJT1_9FIRM</name>
<evidence type="ECO:0000313" key="4">
    <source>
        <dbReference type="Proteomes" id="UP000049828"/>
    </source>
</evidence>
<dbReference type="EMBL" id="CYXX01000008">
    <property type="protein sequence ID" value="CUM98105.1"/>
    <property type="molecule type" value="Genomic_DNA"/>
</dbReference>
<dbReference type="Pfam" id="PF12939">
    <property type="entry name" value="DUF3837"/>
    <property type="match status" value="1"/>
</dbReference>
<dbReference type="Gene3D" id="1.20.58.1400">
    <property type="entry name" value="Domain of unknown function DUF3837"/>
    <property type="match status" value="1"/>
</dbReference>
<evidence type="ECO:0000259" key="1">
    <source>
        <dbReference type="Pfam" id="PF12939"/>
    </source>
</evidence>
<evidence type="ECO:0000313" key="3">
    <source>
        <dbReference type="EMBL" id="CUM98105.1"/>
    </source>
</evidence>
<gene>
    <name evidence="3" type="ORF">ERS852444_01348</name>
    <name evidence="2" type="ORF">RIL183_19571</name>
</gene>
<evidence type="ECO:0000313" key="2">
    <source>
        <dbReference type="EMBL" id="CRL36564.1"/>
    </source>
</evidence>
<dbReference type="RefSeq" id="WP_021924054.1">
    <property type="nucleotide sequence ID" value="NZ_CATYLF010000018.1"/>
</dbReference>
<proteinExistence type="predicted"/>
<reference evidence="4" key="2">
    <citation type="submission" date="2015-05" db="EMBL/GenBank/DDBJ databases">
        <authorList>
            <consortium name="Pathogen Informatics"/>
        </authorList>
    </citation>
    <scope>NUCLEOTIDE SEQUENCE [LARGE SCALE GENOMIC DNA]</scope>
    <source>
        <strain evidence="3 5">2789STDY5608887</strain>
        <strain evidence="4">L1-83</strain>
    </source>
</reference>
<protein>
    <submittedName>
        <fullName evidence="3">Domain of uncharacterized function (DUF3837)</fullName>
    </submittedName>
</protein>
<keyword evidence="4" id="KW-1185">Reference proteome</keyword>
<dbReference type="OrthoDB" id="2054502at2"/>
<dbReference type="STRING" id="360807.ERS852392_01664"/>
<dbReference type="Proteomes" id="UP000095453">
    <property type="component" value="Unassembled WGS sequence"/>
</dbReference>
<dbReference type="AlphaFoldDB" id="A0A0M6WJT1"/>
<reference evidence="2" key="1">
    <citation type="submission" date="2015-05" db="EMBL/GenBank/DDBJ databases">
        <authorList>
            <person name="Wang D.B."/>
            <person name="Wang M."/>
        </authorList>
    </citation>
    <scope>NUCLEOTIDE SEQUENCE [LARGE SCALE GENOMIC DNA]</scope>
    <source>
        <strain evidence="2">L1-83</strain>
    </source>
</reference>
<dbReference type="Proteomes" id="UP000049828">
    <property type="component" value="Unassembled WGS sequence"/>
</dbReference>
<sequence>MVTSIARQSVILKCNMQKAVMLGNYEFYYGAGVAGKIGGFEIPDDIKPLELRELLDKNLDQISPKDEKETYLIHILKEFRPDELYDEQMKELLLWGKGEQYLWSVNIPQ</sequence>
<evidence type="ECO:0000313" key="5">
    <source>
        <dbReference type="Proteomes" id="UP000095453"/>
    </source>
</evidence>
<feature type="domain" description="DUF3837" evidence="1">
    <location>
        <begin position="1"/>
        <end position="100"/>
    </location>
</feature>
<organism evidence="2 4">
    <name type="scientific">Roseburia inulinivorans</name>
    <dbReference type="NCBI Taxonomy" id="360807"/>
    <lineage>
        <taxon>Bacteria</taxon>
        <taxon>Bacillati</taxon>
        <taxon>Bacillota</taxon>
        <taxon>Clostridia</taxon>
        <taxon>Lachnospirales</taxon>
        <taxon>Lachnospiraceae</taxon>
        <taxon>Roseburia</taxon>
    </lineage>
</organism>
<dbReference type="EMBL" id="CVRS01000065">
    <property type="protein sequence ID" value="CRL36564.1"/>
    <property type="molecule type" value="Genomic_DNA"/>
</dbReference>
<dbReference type="InterPro" id="IPR038406">
    <property type="entry name" value="DUF3837_sf"/>
</dbReference>
<accession>A0A0M6WJT1</accession>